<evidence type="ECO:0000256" key="1">
    <source>
        <dbReference type="SAM" id="Phobius"/>
    </source>
</evidence>
<dbReference type="Proteomes" id="UP001597111">
    <property type="component" value="Unassembled WGS sequence"/>
</dbReference>
<keyword evidence="1" id="KW-0472">Membrane</keyword>
<dbReference type="RefSeq" id="WP_379817675.1">
    <property type="nucleotide sequence ID" value="NZ_JBHUDH010000002.1"/>
</dbReference>
<dbReference type="AlphaFoldDB" id="A0ABD6B1I4"/>
<proteinExistence type="predicted"/>
<name>A0ABD6B1I4_9EURY</name>
<organism evidence="2 3">
    <name type="scientific">Halolamina salina</name>
    <dbReference type="NCBI Taxonomy" id="1220023"/>
    <lineage>
        <taxon>Archaea</taxon>
        <taxon>Methanobacteriati</taxon>
        <taxon>Methanobacteriota</taxon>
        <taxon>Stenosarchaea group</taxon>
        <taxon>Halobacteria</taxon>
        <taxon>Halobacteriales</taxon>
        <taxon>Haloferacaceae</taxon>
    </lineage>
</organism>
<feature type="transmembrane region" description="Helical" evidence="1">
    <location>
        <begin position="37"/>
        <end position="57"/>
    </location>
</feature>
<feature type="non-terminal residue" evidence="2">
    <location>
        <position position="1"/>
    </location>
</feature>
<sequence length="118" mass="12086">EVAASPVTTLLGTFPLDSPTEYVLGAVRTATAGTPTLGLMLLAGTVLLPLVVLTTVGRFGRGAAWVYAVPSIAPALCLAVWPVVAIPTWGALLGLIVLPLFSAGGFLVDVGRYLLATR</sequence>
<feature type="transmembrane region" description="Helical" evidence="1">
    <location>
        <begin position="90"/>
        <end position="115"/>
    </location>
</feature>
<evidence type="ECO:0000313" key="3">
    <source>
        <dbReference type="Proteomes" id="UP001597111"/>
    </source>
</evidence>
<dbReference type="EMBL" id="JBHUDH010000002">
    <property type="protein sequence ID" value="MFD1524725.1"/>
    <property type="molecule type" value="Genomic_DNA"/>
</dbReference>
<evidence type="ECO:0000313" key="2">
    <source>
        <dbReference type="EMBL" id="MFD1524725.1"/>
    </source>
</evidence>
<feature type="transmembrane region" description="Helical" evidence="1">
    <location>
        <begin position="64"/>
        <end position="84"/>
    </location>
</feature>
<keyword evidence="1" id="KW-0812">Transmembrane</keyword>
<reference evidence="2 3" key="1">
    <citation type="journal article" date="2019" name="Int. J. Syst. Evol. Microbiol.">
        <title>The Global Catalogue of Microorganisms (GCM) 10K type strain sequencing project: providing services to taxonomists for standard genome sequencing and annotation.</title>
        <authorList>
            <consortium name="The Broad Institute Genomics Platform"/>
            <consortium name="The Broad Institute Genome Sequencing Center for Infectious Disease"/>
            <person name="Wu L."/>
            <person name="Ma J."/>
        </authorList>
    </citation>
    <scope>NUCLEOTIDE SEQUENCE [LARGE SCALE GENOMIC DNA]</scope>
    <source>
        <strain evidence="2 3">CGMCC 1.12285</strain>
    </source>
</reference>
<accession>A0ABD6B1I4</accession>
<keyword evidence="1" id="KW-1133">Transmembrane helix</keyword>
<gene>
    <name evidence="2" type="ORF">ACFR9S_00225</name>
</gene>
<protein>
    <submittedName>
        <fullName evidence="2">Molecular chaperone DnaJ</fullName>
    </submittedName>
</protein>
<keyword evidence="3" id="KW-1185">Reference proteome</keyword>
<comment type="caution">
    <text evidence="2">The sequence shown here is derived from an EMBL/GenBank/DDBJ whole genome shotgun (WGS) entry which is preliminary data.</text>
</comment>